<protein>
    <submittedName>
        <fullName evidence="2">Extracellular solute-binding protein</fullName>
    </submittedName>
</protein>
<gene>
    <name evidence="2" type="ORF">OG222_27465</name>
</gene>
<keyword evidence="1" id="KW-0732">Signal</keyword>
<dbReference type="PANTHER" id="PTHR43649">
    <property type="entry name" value="ARABINOSE-BINDING PROTEIN-RELATED"/>
    <property type="match status" value="1"/>
</dbReference>
<dbReference type="AlphaFoldDB" id="A0AAU1LZX3"/>
<dbReference type="SUPFAM" id="SSF53850">
    <property type="entry name" value="Periplasmic binding protein-like II"/>
    <property type="match status" value="1"/>
</dbReference>
<organism evidence="2">
    <name type="scientific">Streptomyces sp. NBC_00148</name>
    <dbReference type="NCBI Taxonomy" id="2903626"/>
    <lineage>
        <taxon>Bacteria</taxon>
        <taxon>Bacillati</taxon>
        <taxon>Actinomycetota</taxon>
        <taxon>Actinomycetes</taxon>
        <taxon>Kitasatosporales</taxon>
        <taxon>Streptomycetaceae</taxon>
        <taxon>Streptomyces</taxon>
    </lineage>
</organism>
<evidence type="ECO:0000256" key="1">
    <source>
        <dbReference type="SAM" id="SignalP"/>
    </source>
</evidence>
<proteinExistence type="predicted"/>
<name>A0AAU1LZX3_9ACTN</name>
<dbReference type="InterPro" id="IPR050490">
    <property type="entry name" value="Bact_solute-bd_prot1"/>
</dbReference>
<sequence length="436" mass="45526">MPSLSTPSLDRRSVFRLFGAAGLGLAAAACAGPGGTASSGASGSPSALATSGAVKGEVSFAHWRAEDKAVLAQLAEAFVKKHPDASVTQDISPSADYQSTALRRIQGSKTGDLFTAFRGAQFEQIVKAGVYAPLTGTDVVGAYQADLIGPGASGGVQYGLPYQLVFNMPLANTDALDKAGHTGAPRDWDGFLQLLDDLKAKGYTPLAWPGGDTANAGQLLNAMVMNNAPDDDMFTKIESGAYKVTDDWFLTTLKQYAELTPYLQARATGSTTDAVTQLFAQGRAGLLATGSFQMAGVRALGAAFPLDMVAPVTTTAAEAKYEGVFNTTFILGVNSASKAQPAALAFLEFLSDPANAAAYADGTGQHVTVEGVDYTNADLKAVSPWLKRKTVLAPRFQFLNLDIRSAVENATVAVVGGKKPEQAAEEAQRVIDQKRA</sequence>
<dbReference type="InterPro" id="IPR006059">
    <property type="entry name" value="SBP"/>
</dbReference>
<dbReference type="PROSITE" id="PS51318">
    <property type="entry name" value="TAT"/>
    <property type="match status" value="1"/>
</dbReference>
<dbReference type="EMBL" id="CP108169">
    <property type="protein sequence ID" value="WTQ76618.1"/>
    <property type="molecule type" value="Genomic_DNA"/>
</dbReference>
<accession>A0AAU1LZX3</accession>
<evidence type="ECO:0000313" key="2">
    <source>
        <dbReference type="EMBL" id="WTQ76618.1"/>
    </source>
</evidence>
<feature type="signal peptide" evidence="1">
    <location>
        <begin position="1"/>
        <end position="31"/>
    </location>
</feature>
<reference evidence="2" key="1">
    <citation type="submission" date="2022-10" db="EMBL/GenBank/DDBJ databases">
        <title>The complete genomes of actinobacterial strains from the NBC collection.</title>
        <authorList>
            <person name="Joergensen T.S."/>
            <person name="Alvarez Arevalo M."/>
            <person name="Sterndorff E.B."/>
            <person name="Faurdal D."/>
            <person name="Vuksanovic O."/>
            <person name="Mourched A.-S."/>
            <person name="Charusanti P."/>
            <person name="Shaw S."/>
            <person name="Blin K."/>
            <person name="Weber T."/>
        </authorList>
    </citation>
    <scope>NUCLEOTIDE SEQUENCE</scope>
    <source>
        <strain evidence="2">NBC_00148</strain>
    </source>
</reference>
<dbReference type="Pfam" id="PF01547">
    <property type="entry name" value="SBP_bac_1"/>
    <property type="match status" value="1"/>
</dbReference>
<dbReference type="Gene3D" id="3.40.190.10">
    <property type="entry name" value="Periplasmic binding protein-like II"/>
    <property type="match status" value="2"/>
</dbReference>
<dbReference type="InterPro" id="IPR006311">
    <property type="entry name" value="TAT_signal"/>
</dbReference>
<feature type="chain" id="PRO_5043367456" evidence="1">
    <location>
        <begin position="32"/>
        <end position="436"/>
    </location>
</feature>
<dbReference type="PANTHER" id="PTHR43649:SF12">
    <property type="entry name" value="DIACETYLCHITOBIOSE BINDING PROTEIN DASA"/>
    <property type="match status" value="1"/>
</dbReference>